<evidence type="ECO:0000313" key="3">
    <source>
        <dbReference type="EMBL" id="TCO87684.1"/>
    </source>
</evidence>
<accession>A0A4R2M1V2</accession>
<feature type="coiled-coil region" evidence="1">
    <location>
        <begin position="153"/>
        <end position="180"/>
    </location>
</feature>
<keyword evidence="1" id="KW-0175">Coiled coil</keyword>
<protein>
    <submittedName>
        <fullName evidence="3">Prophage antirepressor-like protein</fullName>
    </submittedName>
</protein>
<dbReference type="PANTHER" id="PTHR36180:SF2">
    <property type="entry name" value="BRO FAMILY PROTEIN"/>
    <property type="match status" value="1"/>
</dbReference>
<dbReference type="PROSITE" id="PS51750">
    <property type="entry name" value="BRO_N"/>
    <property type="match status" value="1"/>
</dbReference>
<proteinExistence type="predicted"/>
<evidence type="ECO:0000313" key="4">
    <source>
        <dbReference type="Proteomes" id="UP000295600"/>
    </source>
</evidence>
<comment type="caution">
    <text evidence="3">The sequence shown here is derived from an EMBL/GenBank/DDBJ whole genome shotgun (WGS) entry which is preliminary data.</text>
</comment>
<dbReference type="GO" id="GO:0003677">
    <property type="term" value="F:DNA binding"/>
    <property type="evidence" value="ECO:0007669"/>
    <property type="project" value="InterPro"/>
</dbReference>
<dbReference type="Pfam" id="PF03374">
    <property type="entry name" value="ANT"/>
    <property type="match status" value="1"/>
</dbReference>
<reference evidence="3 4" key="1">
    <citation type="submission" date="2019-03" db="EMBL/GenBank/DDBJ databases">
        <title>Genomic Encyclopedia of Type Strains, Phase IV (KMG-IV): sequencing the most valuable type-strain genomes for metagenomic binning, comparative biology and taxonomic classification.</title>
        <authorList>
            <person name="Goeker M."/>
        </authorList>
    </citation>
    <scope>NUCLEOTIDE SEQUENCE [LARGE SCALE GENOMIC DNA]</scope>
    <source>
        <strain evidence="3 4">DSM 23917</strain>
    </source>
</reference>
<dbReference type="SMART" id="SM01040">
    <property type="entry name" value="Bro-N"/>
    <property type="match status" value="1"/>
</dbReference>
<dbReference type="AlphaFoldDB" id="A0A4R2M1V2"/>
<evidence type="ECO:0000256" key="1">
    <source>
        <dbReference type="SAM" id="Coils"/>
    </source>
</evidence>
<organism evidence="3 4">
    <name type="scientific">Prevotella heparinolytica</name>
    <dbReference type="NCBI Taxonomy" id="28113"/>
    <lineage>
        <taxon>Bacteria</taxon>
        <taxon>Pseudomonadati</taxon>
        <taxon>Bacteroidota</taxon>
        <taxon>Bacteroidia</taxon>
        <taxon>Bacteroidales</taxon>
        <taxon>Bacteroidaceae</taxon>
        <taxon>Bacteroides</taxon>
    </lineage>
</organism>
<dbReference type="InterPro" id="IPR003497">
    <property type="entry name" value="BRO_N_domain"/>
</dbReference>
<dbReference type="PANTHER" id="PTHR36180">
    <property type="entry name" value="DNA-BINDING PROTEIN-RELATED-RELATED"/>
    <property type="match status" value="1"/>
</dbReference>
<dbReference type="InterPro" id="IPR005039">
    <property type="entry name" value="Ant_C"/>
</dbReference>
<name>A0A4R2M1V2_9BACE</name>
<dbReference type="Pfam" id="PF02498">
    <property type="entry name" value="Bro-N"/>
    <property type="match status" value="1"/>
</dbReference>
<sequence length="286" mass="32726">MAHKTTLVVFEQQERRAPLIFIIMFKTTKTHIQAFNSAQFGELRTHQALNGIIWFCLNDVMRSLGLTHVTELKKRLNEKGCNTIAVPTNGGKQHAIFIDEPNLYRCIFQSRKKEAEKFQSWVFEEVLPAIRQSGGYISTQQEDTPELIMARALQVAQTTIERHKQQLQIVEAERDHYQEEVKALAPKAEYTDNVLQSTSTYTMTQVAKELGFTCATALCFKLKTIGVMFRQSGQWMLTAKYCGKDLTKTRTHHYTHSDGRTGSNTITVFTEKGRMYLHSLQEGGRL</sequence>
<feature type="domain" description="Bro-N" evidence="2">
    <location>
        <begin position="29"/>
        <end position="134"/>
    </location>
</feature>
<dbReference type="Proteomes" id="UP000295600">
    <property type="component" value="Unassembled WGS sequence"/>
</dbReference>
<evidence type="ECO:0000259" key="2">
    <source>
        <dbReference type="PROSITE" id="PS51750"/>
    </source>
</evidence>
<gene>
    <name evidence="3" type="ORF">EV202_13035</name>
</gene>
<dbReference type="EMBL" id="SLXB01000030">
    <property type="protein sequence ID" value="TCO87684.1"/>
    <property type="molecule type" value="Genomic_DNA"/>
</dbReference>